<dbReference type="PANTHER" id="PTHR33877:SF2">
    <property type="entry name" value="OS07G0170200 PROTEIN"/>
    <property type="match status" value="1"/>
</dbReference>
<dbReference type="NCBIfam" id="NF040563">
    <property type="entry name" value="guided_IscB"/>
    <property type="match status" value="1"/>
</dbReference>
<evidence type="ECO:0000313" key="2">
    <source>
        <dbReference type="EMBL" id="QDZ39730.1"/>
    </source>
</evidence>
<gene>
    <name evidence="2" type="ORF">FRE64_07130</name>
</gene>
<dbReference type="InterPro" id="IPR029471">
    <property type="entry name" value="HNH_5"/>
</dbReference>
<dbReference type="KEGG" id="enn:FRE64_07130"/>
<dbReference type="OrthoDB" id="9802901at2"/>
<dbReference type="InterPro" id="IPR047693">
    <property type="entry name" value="RNA-guided_IscB-like"/>
</dbReference>
<dbReference type="Proteomes" id="UP000318453">
    <property type="component" value="Chromosome"/>
</dbReference>
<dbReference type="RefSeq" id="WP_146295327.1">
    <property type="nucleotide sequence ID" value="NZ_CP042326.1"/>
</dbReference>
<dbReference type="InterPro" id="IPR052892">
    <property type="entry name" value="NA-targeting_endonuclease"/>
</dbReference>
<keyword evidence="2" id="KW-0255">Endonuclease</keyword>
<feature type="domain" description="HNH nuclease" evidence="1">
    <location>
        <begin position="184"/>
        <end position="235"/>
    </location>
</feature>
<dbReference type="EMBL" id="CP042326">
    <property type="protein sequence ID" value="QDZ39730.1"/>
    <property type="molecule type" value="Genomic_DNA"/>
</dbReference>
<reference evidence="2" key="1">
    <citation type="submission" date="2019-08" db="EMBL/GenBank/DDBJ databases">
        <title>Carotenoids and Carotenoid Binding Proteins in the Halophilic Cyanobacterium Euhalothece sp. ZM00.</title>
        <authorList>
            <person name="Cho S.M."/>
            <person name="Song J.Y."/>
            <person name="Park Y.-I."/>
        </authorList>
    </citation>
    <scope>NUCLEOTIDE SEQUENCE [LARGE SCALE GENOMIC DNA]</scope>
    <source>
        <strain evidence="2">Z-M001</strain>
    </source>
</reference>
<dbReference type="PANTHER" id="PTHR33877">
    <property type="entry name" value="SLL1193 PROTEIN"/>
    <property type="match status" value="1"/>
</dbReference>
<evidence type="ECO:0000259" key="1">
    <source>
        <dbReference type="SMART" id="SM00507"/>
    </source>
</evidence>
<name>A0A5B8NNA9_9CHRO</name>
<dbReference type="SMART" id="SM00507">
    <property type="entry name" value="HNHc"/>
    <property type="match status" value="1"/>
</dbReference>
<keyword evidence="2" id="KW-0378">Hydrolase</keyword>
<accession>A0A5B8NNA9</accession>
<dbReference type="Pfam" id="PF14239">
    <property type="entry name" value="RRXRR"/>
    <property type="match status" value="1"/>
</dbReference>
<dbReference type="Pfam" id="PF14279">
    <property type="entry name" value="HNH_5"/>
    <property type="match status" value="1"/>
</dbReference>
<dbReference type="GO" id="GO:0004519">
    <property type="term" value="F:endonuclease activity"/>
    <property type="evidence" value="ECO:0007669"/>
    <property type="project" value="UniProtKB-KW"/>
</dbReference>
<keyword evidence="2" id="KW-0540">Nuclease</keyword>
<dbReference type="InterPro" id="IPR025938">
    <property type="entry name" value="RRXRR_dom"/>
</dbReference>
<proteinExistence type="predicted"/>
<keyword evidence="3" id="KW-1185">Reference proteome</keyword>
<dbReference type="AlphaFoldDB" id="A0A5B8NNA9"/>
<organism evidence="2 3">
    <name type="scientific">Euhalothece natronophila Z-M001</name>
    <dbReference type="NCBI Taxonomy" id="522448"/>
    <lineage>
        <taxon>Bacteria</taxon>
        <taxon>Bacillati</taxon>
        <taxon>Cyanobacteriota</taxon>
        <taxon>Cyanophyceae</taxon>
        <taxon>Oscillatoriophycideae</taxon>
        <taxon>Chroococcales</taxon>
        <taxon>Halothecacae</taxon>
        <taxon>Halothece cluster</taxon>
        <taxon>Euhalothece</taxon>
    </lineage>
</organism>
<dbReference type="CDD" id="cd00085">
    <property type="entry name" value="HNHc"/>
    <property type="match status" value="1"/>
</dbReference>
<protein>
    <submittedName>
        <fullName evidence="2">HNH endonuclease</fullName>
    </submittedName>
</protein>
<sequence length="426" mass="49177">MSNYVFVIDQNQTPLKPVHPKRARQLLSFGKAAVFRLFPFTLILKQEVSEPNVHPLILKIDPGSQVTGFALVTEGGEVVWRMQLEHRGGIIKKRLEQRRALRRQRRSRLRYRKPRFLNRKRKEGWLPPSLMHRVQTTETWVKRLLKFCPIQEIWIERVKFDTQLMENPEISGQEYQQGTLQGYTVREYLLEKWYRKCTYCKKEGIPLQVEHIYPRSKGGSNRVSNLGLACEKCNQKKGNTLIEDFLKRKPTLLESVLKQAKTPLKDTSAVNATRKKIVEVISKHSSLKTATGAQTKMNRVRLGLPKEHCLDAACVGEVERLTILSDQPLMVTATGTGGRQKCQTNKFGYPIKHRPLRPIQGFQTGDIVKVDIPKGKNQGQWRGRLCPYSDGNCEIYPKGRKRLGTKLSNVSEVMHRKDGYKYRHQP</sequence>
<evidence type="ECO:0000313" key="3">
    <source>
        <dbReference type="Proteomes" id="UP000318453"/>
    </source>
</evidence>
<dbReference type="InterPro" id="IPR003615">
    <property type="entry name" value="HNH_nuc"/>
</dbReference>
<dbReference type="Gene3D" id="1.10.30.50">
    <property type="match status" value="1"/>
</dbReference>